<proteinExistence type="predicted"/>
<dbReference type="EMBL" id="PGTX01000006">
    <property type="protein sequence ID" value="PJI76753.1"/>
    <property type="molecule type" value="Genomic_DNA"/>
</dbReference>
<dbReference type="AlphaFoldDB" id="A0A2M8VIS6"/>
<dbReference type="OrthoDB" id="237270at2"/>
<dbReference type="Gene3D" id="3.40.190.10">
    <property type="entry name" value="Periplasmic binding protein-like II"/>
    <property type="match status" value="2"/>
</dbReference>
<feature type="transmembrane region" description="Helical" evidence="1">
    <location>
        <begin position="33"/>
        <end position="51"/>
    </location>
</feature>
<organism evidence="2 3">
    <name type="scientific">Polynucleobacter brandtiae</name>
    <dbReference type="NCBI Taxonomy" id="1938816"/>
    <lineage>
        <taxon>Bacteria</taxon>
        <taxon>Pseudomonadati</taxon>
        <taxon>Pseudomonadota</taxon>
        <taxon>Betaproteobacteria</taxon>
        <taxon>Burkholderiales</taxon>
        <taxon>Burkholderiaceae</taxon>
        <taxon>Polynucleobacter</taxon>
    </lineage>
</organism>
<comment type="caution">
    <text evidence="2">The sequence shown here is derived from an EMBL/GenBank/DDBJ whole genome shotgun (WGS) entry which is preliminary data.</text>
</comment>
<dbReference type="Pfam" id="PF16868">
    <property type="entry name" value="NMT1_3"/>
    <property type="match status" value="1"/>
</dbReference>
<keyword evidence="1" id="KW-0812">Transmembrane</keyword>
<feature type="transmembrane region" description="Helical" evidence="1">
    <location>
        <begin position="354"/>
        <end position="376"/>
    </location>
</feature>
<evidence type="ECO:0000256" key="1">
    <source>
        <dbReference type="SAM" id="Phobius"/>
    </source>
</evidence>
<dbReference type="InterPro" id="IPR011852">
    <property type="entry name" value="TRAP_TAXI"/>
</dbReference>
<dbReference type="PANTHER" id="PTHR42941:SF1">
    <property type="entry name" value="SLL1037 PROTEIN"/>
    <property type="match status" value="1"/>
</dbReference>
<gene>
    <name evidence="2" type="ORF">B0G85_1962</name>
</gene>
<reference evidence="2 3" key="1">
    <citation type="submission" date="2017-11" db="EMBL/GenBank/DDBJ databases">
        <title>Genomic Encyclopedia of Type Strains, Phase III (KMG-III): the genomes of soil and plant-associated and newly described type strains.</title>
        <authorList>
            <person name="Whitman W."/>
        </authorList>
    </citation>
    <scope>NUCLEOTIDE SEQUENCE [LARGE SCALE GENOMIC DNA]</scope>
    <source>
        <strain evidence="2 3">UB-Domo-W1</strain>
    </source>
</reference>
<keyword evidence="1" id="KW-1133">Transmembrane helix</keyword>
<evidence type="ECO:0000313" key="2">
    <source>
        <dbReference type="EMBL" id="PJI76753.1"/>
    </source>
</evidence>
<evidence type="ECO:0000313" key="3">
    <source>
        <dbReference type="Proteomes" id="UP000229366"/>
    </source>
</evidence>
<accession>A0A2M8VIS6</accession>
<sequence>MASIKQDLQETFLGLYETAQEKWSDFTQFLLEAWPLLVALLIILLGVWWYADPPPPRHVMMATGAPGSSYHELGKKYADFFAKKGIILELVQTEGAQEDMTRLANRQDPIQAAFVQAGVDIPQGVSGIESLGAIDYEPIWFFYRGPELKGHDFQAYKAEFKQFYNAKISMGAIGSGTYVQASKILGVNGLGEGPKFVHLSLTQSVSALKEGQIDGAFIVDAYEGPSVQALLEDPSIRLVSFPRAEAYARLLPYLQILHVPTGAFSLVRNFPDYDMRLMSTTTNLLIDNRMHPAIQFLFLEAAREINGKSTFFAKRDKFPSFDNPIFPESAVALHFEKNGSPLLMAYLPFWVAELINRLAFVLLPFLAIAYPVLLTLPGYRDKRIRSKINKLYVMLKGYEQELTDSAGPVSQEIYLQKLDLLEYEALKLNIPKGVSGDYYALRTSIDYVRNCLNRGVHPYQLRDQNISA</sequence>
<dbReference type="SUPFAM" id="SSF53850">
    <property type="entry name" value="Periplasmic binding protein-like II"/>
    <property type="match status" value="1"/>
</dbReference>
<keyword evidence="1" id="KW-0472">Membrane</keyword>
<dbReference type="PANTHER" id="PTHR42941">
    <property type="entry name" value="SLL1037 PROTEIN"/>
    <property type="match status" value="1"/>
</dbReference>
<name>A0A2M8VIS6_9BURK</name>
<protein>
    <submittedName>
        <fullName evidence="2">TRAP-type uncharacterized transport system substrate-binding protein</fullName>
    </submittedName>
</protein>
<keyword evidence="3" id="KW-1185">Reference proteome</keyword>
<dbReference type="Proteomes" id="UP000229366">
    <property type="component" value="Unassembled WGS sequence"/>
</dbReference>
<dbReference type="RefSeq" id="WP_100380256.1">
    <property type="nucleotide sequence ID" value="NZ_CBCSBW010000007.1"/>
</dbReference>